<evidence type="ECO:0000313" key="3">
    <source>
        <dbReference type="RefSeq" id="XP_022821497.1"/>
    </source>
</evidence>
<dbReference type="OrthoDB" id="8117310at2759"/>
<feature type="region of interest" description="Disordered" evidence="1">
    <location>
        <begin position="449"/>
        <end position="477"/>
    </location>
</feature>
<accession>A0A9J7E3Z3</accession>
<dbReference type="Proteomes" id="UP000301870">
    <property type="component" value="Chromosome 16"/>
</dbReference>
<sequence>MATATAPRKTISIYDYPEHLNPFHEEDNHNKIRFWTLGKRLNRSNSISFSGLKDLKNSWAFRSFMKKGKKGQQQTSSEKSASNNQLNGETSPIVYRRALQYSTASTTGARSTVGSPDRYVYGGSITPLPRSRFQERLRSTSHHEVQSLSTTPRLARSEVSGSRLSVESTNPFDEDGPVPPVRASRRKKKRAPLPPGPVYTTPESADTTVTSVTSELEISKTEDKKLNNTDGDLEIEDMNLNIELKIVEDEDVKDKTESVDDKPKSPDAVNNNTEVSVTTTEKVENEETKPTESKESEVTLRSSSEEDILSSAAFPKIDIVTYRRNSSVNEDDIRLRRGNLEDFQTLNNKRSKSLTNALDTTYTTYDINLNENIVHTNGNDAPQKVVCKLYEDPQIKKSIETISSTEKEFLEIDRATRELEREINKLNSALNEDDIPSVETRLSVSEIKRRFDKKDASSPNPIPKPRRSHYGGGSSTP</sequence>
<dbReference type="AlphaFoldDB" id="A0A9J7E3Z3"/>
<feature type="compositionally biased region" description="Basic and acidic residues" evidence="1">
    <location>
        <begin position="252"/>
        <end position="265"/>
    </location>
</feature>
<reference evidence="3" key="1">
    <citation type="submission" date="2025-08" db="UniProtKB">
        <authorList>
            <consortium name="RefSeq"/>
        </authorList>
    </citation>
    <scope>IDENTIFICATION</scope>
    <source>
        <strain evidence="3">Ishihara</strain>
        <tissue evidence="3">Whole body</tissue>
    </source>
</reference>
<dbReference type="GeneID" id="111352977"/>
<name>A0A9J7E3Z3_SPOLT</name>
<dbReference type="KEGG" id="sliu:111352977"/>
<dbReference type="RefSeq" id="XP_022821497.1">
    <property type="nucleotide sequence ID" value="XM_022965729.1"/>
</dbReference>
<proteinExistence type="predicted"/>
<evidence type="ECO:0000256" key="1">
    <source>
        <dbReference type="SAM" id="MobiDB-lite"/>
    </source>
</evidence>
<organism evidence="2 3">
    <name type="scientific">Spodoptera litura</name>
    <name type="common">Asian cotton leafworm</name>
    <dbReference type="NCBI Taxonomy" id="69820"/>
    <lineage>
        <taxon>Eukaryota</taxon>
        <taxon>Metazoa</taxon>
        <taxon>Ecdysozoa</taxon>
        <taxon>Arthropoda</taxon>
        <taxon>Hexapoda</taxon>
        <taxon>Insecta</taxon>
        <taxon>Pterygota</taxon>
        <taxon>Neoptera</taxon>
        <taxon>Endopterygota</taxon>
        <taxon>Lepidoptera</taxon>
        <taxon>Glossata</taxon>
        <taxon>Ditrysia</taxon>
        <taxon>Noctuoidea</taxon>
        <taxon>Noctuidae</taxon>
        <taxon>Amphipyrinae</taxon>
        <taxon>Spodoptera</taxon>
    </lineage>
</organism>
<feature type="compositionally biased region" description="Basic and acidic residues" evidence="1">
    <location>
        <begin position="132"/>
        <end position="145"/>
    </location>
</feature>
<evidence type="ECO:0000313" key="2">
    <source>
        <dbReference type="Proteomes" id="UP000301870"/>
    </source>
</evidence>
<gene>
    <name evidence="3" type="primary">LOC111352977</name>
</gene>
<feature type="region of interest" description="Disordered" evidence="1">
    <location>
        <begin position="66"/>
        <end position="92"/>
    </location>
</feature>
<protein>
    <submittedName>
        <fullName evidence="3">Uncharacterized protein LOC111352977</fullName>
    </submittedName>
</protein>
<feature type="compositionally biased region" description="Polar residues" evidence="1">
    <location>
        <begin position="104"/>
        <end position="114"/>
    </location>
</feature>
<feature type="compositionally biased region" description="Polar residues" evidence="1">
    <location>
        <begin position="159"/>
        <end position="171"/>
    </location>
</feature>
<feature type="compositionally biased region" description="Basic and acidic residues" evidence="1">
    <location>
        <begin position="281"/>
        <end position="298"/>
    </location>
</feature>
<feature type="compositionally biased region" description="Low complexity" evidence="1">
    <location>
        <begin position="269"/>
        <end position="280"/>
    </location>
</feature>
<keyword evidence="2" id="KW-1185">Reference proteome</keyword>
<feature type="region of interest" description="Disordered" evidence="1">
    <location>
        <begin position="104"/>
        <end position="229"/>
    </location>
</feature>
<feature type="compositionally biased region" description="Polar residues" evidence="1">
    <location>
        <begin position="75"/>
        <end position="90"/>
    </location>
</feature>
<feature type="region of interest" description="Disordered" evidence="1">
    <location>
        <begin position="251"/>
        <end position="305"/>
    </location>
</feature>
<feature type="compositionally biased region" description="Basic and acidic residues" evidence="1">
    <location>
        <begin position="217"/>
        <end position="227"/>
    </location>
</feature>
<feature type="compositionally biased region" description="Polar residues" evidence="1">
    <location>
        <begin position="201"/>
        <end position="216"/>
    </location>
</feature>